<dbReference type="SMART" id="SM00304">
    <property type="entry name" value="HAMP"/>
    <property type="match status" value="1"/>
</dbReference>
<dbReference type="SUPFAM" id="SSF47384">
    <property type="entry name" value="Homodimeric domain of signal transducing histidine kinase"/>
    <property type="match status" value="1"/>
</dbReference>
<dbReference type="Gene3D" id="3.30.565.10">
    <property type="entry name" value="Histidine kinase-like ATPase, C-terminal domain"/>
    <property type="match status" value="1"/>
</dbReference>
<proteinExistence type="predicted"/>
<comment type="catalytic activity">
    <reaction evidence="1">
        <text>ATP + protein L-histidine = ADP + protein N-phospho-L-histidine.</text>
        <dbReference type="EC" id="2.7.13.3"/>
    </reaction>
</comment>
<feature type="domain" description="Histidine kinase" evidence="12">
    <location>
        <begin position="249"/>
        <end position="465"/>
    </location>
</feature>
<name>A0ABS8G9U9_9ALTE</name>
<dbReference type="InterPro" id="IPR050428">
    <property type="entry name" value="TCS_sensor_his_kinase"/>
</dbReference>
<evidence type="ECO:0000256" key="5">
    <source>
        <dbReference type="ARBA" id="ARBA00022679"/>
    </source>
</evidence>
<evidence type="ECO:0000313" key="15">
    <source>
        <dbReference type="Proteomes" id="UP001520878"/>
    </source>
</evidence>
<dbReference type="PROSITE" id="PS50885">
    <property type="entry name" value="HAMP"/>
    <property type="match status" value="1"/>
</dbReference>
<dbReference type="InterPro" id="IPR036890">
    <property type="entry name" value="HATPase_C_sf"/>
</dbReference>
<evidence type="ECO:0000259" key="12">
    <source>
        <dbReference type="PROSITE" id="PS50109"/>
    </source>
</evidence>
<dbReference type="Pfam" id="PF00672">
    <property type="entry name" value="HAMP"/>
    <property type="match status" value="1"/>
</dbReference>
<dbReference type="InterPro" id="IPR003661">
    <property type="entry name" value="HisK_dim/P_dom"/>
</dbReference>
<keyword evidence="8 11" id="KW-1133">Transmembrane helix</keyword>
<dbReference type="PROSITE" id="PS50109">
    <property type="entry name" value="HIS_KIN"/>
    <property type="match status" value="1"/>
</dbReference>
<comment type="caution">
    <text evidence="14">The sequence shown here is derived from an EMBL/GenBank/DDBJ whole genome shotgun (WGS) entry which is preliminary data.</text>
</comment>
<evidence type="ECO:0000256" key="1">
    <source>
        <dbReference type="ARBA" id="ARBA00000085"/>
    </source>
</evidence>
<keyword evidence="4" id="KW-0597">Phosphoprotein</keyword>
<dbReference type="CDD" id="cd00082">
    <property type="entry name" value="HisKA"/>
    <property type="match status" value="1"/>
</dbReference>
<evidence type="ECO:0000313" key="14">
    <source>
        <dbReference type="EMBL" id="MCC2617362.1"/>
    </source>
</evidence>
<sequence>MIGSRLNPLRHLGIQLFLWFWLGSFVIVMAVLWISRQVSDDVSMQPLPAPGSSILRNEVARLDDSMMRFADQPVAEVVNRYARHHRRLVVAVDVLNEQVLSGAPGPFRGNTDVFLELANQLQPMTIKTSQARYFGPVAVTWRDQQYAVFVGKPLPPNLVRRVHQRHPILLISVVLVISASLCGLLAWRLLRPVRHLRLAVNQMAKGDLKSRVDAQWLGNNELGQLGHDFNAMASQLEQLVDGQKRLLADISHELRSPLARLQLAIGITEQSSEGNNTPGLTEGLARIEKEAQQIEQMLAQLLVLARMEATQMPMHPETLDVSALLGSCVEDARFQAVAQGKQVFYSPDCALHWQGDRELLTRVFNNVLGNAVRYASTKVQVQCTTTPHTLEIRIQDDGPGIAEEALKQIFTPFYRMSASRQRETGGVGLGLAIVHQAVLLHGGSVTATNVADGGLCIDIRLPRRPVER</sequence>
<dbReference type="PANTHER" id="PTHR45436">
    <property type="entry name" value="SENSOR HISTIDINE KINASE YKOH"/>
    <property type="match status" value="1"/>
</dbReference>
<gene>
    <name evidence="14" type="ORF">LJ739_14010</name>
</gene>
<dbReference type="SUPFAM" id="SSF158472">
    <property type="entry name" value="HAMP domain-like"/>
    <property type="match status" value="1"/>
</dbReference>
<comment type="subcellular location">
    <subcellularLocation>
        <location evidence="2">Membrane</location>
        <topology evidence="2">Multi-pass membrane protein</topology>
    </subcellularLocation>
</comment>
<evidence type="ECO:0000256" key="10">
    <source>
        <dbReference type="ARBA" id="ARBA00023136"/>
    </source>
</evidence>
<organism evidence="14 15">
    <name type="scientific">Fluctibacter halophilus</name>
    <dbReference type="NCBI Taxonomy" id="226011"/>
    <lineage>
        <taxon>Bacteria</taxon>
        <taxon>Pseudomonadati</taxon>
        <taxon>Pseudomonadota</taxon>
        <taxon>Gammaproteobacteria</taxon>
        <taxon>Alteromonadales</taxon>
        <taxon>Alteromonadaceae</taxon>
        <taxon>Fluctibacter</taxon>
    </lineage>
</organism>
<keyword evidence="7" id="KW-0418">Kinase</keyword>
<keyword evidence="10 11" id="KW-0472">Membrane</keyword>
<evidence type="ECO:0000256" key="6">
    <source>
        <dbReference type="ARBA" id="ARBA00022692"/>
    </source>
</evidence>
<dbReference type="Pfam" id="PF00512">
    <property type="entry name" value="HisKA"/>
    <property type="match status" value="1"/>
</dbReference>
<reference evidence="14 15" key="1">
    <citation type="submission" date="2021-10" db="EMBL/GenBank/DDBJ databases">
        <title>Draft genome of Aestuariibacter halophilus JC2043.</title>
        <authorList>
            <person name="Emsley S.A."/>
            <person name="Pfannmuller K.M."/>
            <person name="Ushijima B."/>
            <person name="Saw J.H."/>
            <person name="Videau P."/>
        </authorList>
    </citation>
    <scope>NUCLEOTIDE SEQUENCE [LARGE SCALE GENOMIC DNA]</scope>
    <source>
        <strain evidence="14 15">JC2043</strain>
    </source>
</reference>
<dbReference type="PRINTS" id="PR00344">
    <property type="entry name" value="BCTRLSENSOR"/>
</dbReference>
<dbReference type="SMART" id="SM00388">
    <property type="entry name" value="HisKA"/>
    <property type="match status" value="1"/>
</dbReference>
<evidence type="ECO:0000256" key="4">
    <source>
        <dbReference type="ARBA" id="ARBA00022553"/>
    </source>
</evidence>
<evidence type="ECO:0000256" key="9">
    <source>
        <dbReference type="ARBA" id="ARBA00023012"/>
    </source>
</evidence>
<dbReference type="Pfam" id="PF02518">
    <property type="entry name" value="HATPase_c"/>
    <property type="match status" value="1"/>
</dbReference>
<evidence type="ECO:0000256" key="7">
    <source>
        <dbReference type="ARBA" id="ARBA00022777"/>
    </source>
</evidence>
<dbReference type="EC" id="2.7.13.3" evidence="3"/>
<protein>
    <recommendedName>
        <fullName evidence="3">histidine kinase</fullName>
        <ecNumber evidence="3">2.7.13.3</ecNumber>
    </recommendedName>
</protein>
<keyword evidence="15" id="KW-1185">Reference proteome</keyword>
<keyword evidence="6 11" id="KW-0812">Transmembrane</keyword>
<keyword evidence="9" id="KW-0902">Two-component regulatory system</keyword>
<dbReference type="Gene3D" id="1.10.8.500">
    <property type="entry name" value="HAMP domain in histidine kinase"/>
    <property type="match status" value="1"/>
</dbReference>
<dbReference type="InterPro" id="IPR036097">
    <property type="entry name" value="HisK_dim/P_sf"/>
</dbReference>
<dbReference type="RefSeq" id="WP_229161435.1">
    <property type="nucleotide sequence ID" value="NZ_JAJEWP010000004.1"/>
</dbReference>
<dbReference type="InterPro" id="IPR004358">
    <property type="entry name" value="Sig_transdc_His_kin-like_C"/>
</dbReference>
<dbReference type="CDD" id="cd06225">
    <property type="entry name" value="HAMP"/>
    <property type="match status" value="1"/>
</dbReference>
<evidence type="ECO:0000256" key="2">
    <source>
        <dbReference type="ARBA" id="ARBA00004141"/>
    </source>
</evidence>
<dbReference type="InterPro" id="IPR003594">
    <property type="entry name" value="HATPase_dom"/>
</dbReference>
<feature type="transmembrane region" description="Helical" evidence="11">
    <location>
        <begin position="168"/>
        <end position="190"/>
    </location>
</feature>
<dbReference type="Gene3D" id="1.10.287.130">
    <property type="match status" value="1"/>
</dbReference>
<evidence type="ECO:0000256" key="8">
    <source>
        <dbReference type="ARBA" id="ARBA00022989"/>
    </source>
</evidence>
<dbReference type="InterPro" id="IPR005467">
    <property type="entry name" value="His_kinase_dom"/>
</dbReference>
<dbReference type="SMART" id="SM00387">
    <property type="entry name" value="HATPase_c"/>
    <property type="match status" value="1"/>
</dbReference>
<dbReference type="InterPro" id="IPR003660">
    <property type="entry name" value="HAMP_dom"/>
</dbReference>
<dbReference type="PANTHER" id="PTHR45436:SF15">
    <property type="entry name" value="SENSOR HISTIDINE KINASE CUSS"/>
    <property type="match status" value="1"/>
</dbReference>
<feature type="transmembrane region" description="Helical" evidence="11">
    <location>
        <begin position="12"/>
        <end position="34"/>
    </location>
</feature>
<dbReference type="SUPFAM" id="SSF55874">
    <property type="entry name" value="ATPase domain of HSP90 chaperone/DNA topoisomerase II/histidine kinase"/>
    <property type="match status" value="1"/>
</dbReference>
<keyword evidence="5" id="KW-0808">Transferase</keyword>
<evidence type="ECO:0000256" key="11">
    <source>
        <dbReference type="SAM" id="Phobius"/>
    </source>
</evidence>
<evidence type="ECO:0000259" key="13">
    <source>
        <dbReference type="PROSITE" id="PS50885"/>
    </source>
</evidence>
<evidence type="ECO:0000256" key="3">
    <source>
        <dbReference type="ARBA" id="ARBA00012438"/>
    </source>
</evidence>
<dbReference type="Proteomes" id="UP001520878">
    <property type="component" value="Unassembled WGS sequence"/>
</dbReference>
<accession>A0ABS8G9U9</accession>
<dbReference type="EMBL" id="JAJEWP010000004">
    <property type="protein sequence ID" value="MCC2617362.1"/>
    <property type="molecule type" value="Genomic_DNA"/>
</dbReference>
<feature type="domain" description="HAMP" evidence="13">
    <location>
        <begin position="187"/>
        <end position="241"/>
    </location>
</feature>